<dbReference type="InterPro" id="IPR002156">
    <property type="entry name" value="RNaseH_domain"/>
</dbReference>
<dbReference type="OrthoDB" id="999555at2759"/>
<dbReference type="Pfam" id="PF13966">
    <property type="entry name" value="zf-RVT"/>
    <property type="match status" value="1"/>
</dbReference>
<dbReference type="Gene3D" id="3.30.420.10">
    <property type="entry name" value="Ribonuclease H-like superfamily/Ribonuclease H"/>
    <property type="match status" value="1"/>
</dbReference>
<evidence type="ECO:0000259" key="1">
    <source>
        <dbReference type="Pfam" id="PF13456"/>
    </source>
</evidence>
<dbReference type="Proteomes" id="UP001165190">
    <property type="component" value="Unassembled WGS sequence"/>
</dbReference>
<protein>
    <recommendedName>
        <fullName evidence="5">Reverse transcriptase zinc-binding domain-containing protein</fullName>
    </recommendedName>
</protein>
<gene>
    <name evidence="3" type="ORF">HRI_003838600</name>
</gene>
<sequence>MSSMWKQVVDVQQNEVVERFMNSAHFVWIVGNGGRVMFWHDRWCVAEPLKLVFPRLYGLVVDKIERVGEVLGRTEAYWRGCFRRELRAFEGGMLRDLLACIQGFVLRHDIVDRLIWTPETTGEFSVKALNKLMSSLGVSDMSKVNWPWRLPLLPKLQCFIWSILLDRLPTLSMLIARGLPLGETSVVCRFCGAGEDAIDHILWDCSTAWKIWDYYFTWWGVTVTRPRQVREFIVMCFNSFFYGDLREWWLIGCTSVLWSIWLARNALMFQDKILPIGGIFFLIQLRSFHWTRIRFDKVDIREAAWWECPLLCVNDAAGGQSIRGAVAWVLPWKGMWKFNVDGAARGKPGLAGCGGVLRDWESRIRGLFSGAIRMADSNEAEVQAISFALKLLRESSWEGVQSIVIESDSRVALAWIQGVERRPWRLWRWFFQIDDACESLPNVCFAHVFREELSQEIFISIHLDHFLIMYWSTGMQAKKIPTSLTFNFSSKIYMTRLEDVCFA</sequence>
<organism evidence="3 4">
    <name type="scientific">Hibiscus trionum</name>
    <name type="common">Flower of an hour</name>
    <dbReference type="NCBI Taxonomy" id="183268"/>
    <lineage>
        <taxon>Eukaryota</taxon>
        <taxon>Viridiplantae</taxon>
        <taxon>Streptophyta</taxon>
        <taxon>Embryophyta</taxon>
        <taxon>Tracheophyta</taxon>
        <taxon>Spermatophyta</taxon>
        <taxon>Magnoliopsida</taxon>
        <taxon>eudicotyledons</taxon>
        <taxon>Gunneridae</taxon>
        <taxon>Pentapetalae</taxon>
        <taxon>rosids</taxon>
        <taxon>malvids</taxon>
        <taxon>Malvales</taxon>
        <taxon>Malvaceae</taxon>
        <taxon>Malvoideae</taxon>
        <taxon>Hibiscus</taxon>
    </lineage>
</organism>
<reference evidence="3" key="1">
    <citation type="submission" date="2023-05" db="EMBL/GenBank/DDBJ databases">
        <title>Genome and transcriptome analyses reveal genes involved in the formation of fine ridges on petal epidermal cells in Hibiscus trionum.</title>
        <authorList>
            <person name="Koshimizu S."/>
            <person name="Masuda S."/>
            <person name="Ishii T."/>
            <person name="Shirasu K."/>
            <person name="Hoshino A."/>
            <person name="Arita M."/>
        </authorList>
    </citation>
    <scope>NUCLEOTIDE SEQUENCE</scope>
    <source>
        <strain evidence="3">Hamamatsu line</strain>
    </source>
</reference>
<evidence type="ECO:0000313" key="3">
    <source>
        <dbReference type="EMBL" id="GMJ01694.1"/>
    </source>
</evidence>
<name>A0A9W7IXG1_HIBTR</name>
<feature type="domain" description="Reverse transcriptase zinc-binding" evidence="2">
    <location>
        <begin position="124"/>
        <end position="212"/>
    </location>
</feature>
<accession>A0A9W7IXG1</accession>
<dbReference type="Pfam" id="PF13456">
    <property type="entry name" value="RVT_3"/>
    <property type="match status" value="1"/>
</dbReference>
<dbReference type="GO" id="GO:0004523">
    <property type="term" value="F:RNA-DNA hybrid ribonuclease activity"/>
    <property type="evidence" value="ECO:0007669"/>
    <property type="project" value="InterPro"/>
</dbReference>
<dbReference type="GO" id="GO:0003676">
    <property type="term" value="F:nucleic acid binding"/>
    <property type="evidence" value="ECO:0007669"/>
    <property type="project" value="InterPro"/>
</dbReference>
<dbReference type="CDD" id="cd06222">
    <property type="entry name" value="RNase_H_like"/>
    <property type="match status" value="1"/>
</dbReference>
<dbReference type="PANTHER" id="PTHR36617">
    <property type="entry name" value="PROTEIN, PUTATIVE-RELATED"/>
    <property type="match status" value="1"/>
</dbReference>
<dbReference type="EMBL" id="BSYR01000035">
    <property type="protein sequence ID" value="GMJ01694.1"/>
    <property type="molecule type" value="Genomic_DNA"/>
</dbReference>
<comment type="caution">
    <text evidence="3">The sequence shown here is derived from an EMBL/GenBank/DDBJ whole genome shotgun (WGS) entry which is preliminary data.</text>
</comment>
<dbReference type="InterPro" id="IPR044730">
    <property type="entry name" value="RNase_H-like_dom_plant"/>
</dbReference>
<feature type="domain" description="RNase H type-1" evidence="1">
    <location>
        <begin position="339"/>
        <end position="452"/>
    </location>
</feature>
<evidence type="ECO:0008006" key="5">
    <source>
        <dbReference type="Google" id="ProtNLM"/>
    </source>
</evidence>
<dbReference type="InterPro" id="IPR012337">
    <property type="entry name" value="RNaseH-like_sf"/>
</dbReference>
<dbReference type="AlphaFoldDB" id="A0A9W7IXG1"/>
<dbReference type="PANTHER" id="PTHR36617:SF15">
    <property type="entry name" value="REVERSE TRANSCRIPTASE ZINC-BINDING DOMAIN-CONTAINING PROTEIN"/>
    <property type="match status" value="1"/>
</dbReference>
<evidence type="ECO:0000259" key="2">
    <source>
        <dbReference type="Pfam" id="PF13966"/>
    </source>
</evidence>
<dbReference type="InterPro" id="IPR036397">
    <property type="entry name" value="RNaseH_sf"/>
</dbReference>
<dbReference type="SUPFAM" id="SSF53098">
    <property type="entry name" value="Ribonuclease H-like"/>
    <property type="match status" value="1"/>
</dbReference>
<proteinExistence type="predicted"/>
<keyword evidence="4" id="KW-1185">Reference proteome</keyword>
<dbReference type="InterPro" id="IPR026960">
    <property type="entry name" value="RVT-Znf"/>
</dbReference>
<evidence type="ECO:0000313" key="4">
    <source>
        <dbReference type="Proteomes" id="UP001165190"/>
    </source>
</evidence>